<dbReference type="GeneID" id="25307270"/>
<name>A0A0D2EUM0_9EURO</name>
<evidence type="ECO:0000256" key="1">
    <source>
        <dbReference type="ARBA" id="ARBA00007409"/>
    </source>
</evidence>
<evidence type="ECO:0000313" key="4">
    <source>
        <dbReference type="EMBL" id="KIW77947.1"/>
    </source>
</evidence>
<evidence type="ECO:0000259" key="3">
    <source>
        <dbReference type="PROSITE" id="PS50405"/>
    </source>
</evidence>
<dbReference type="AlphaFoldDB" id="A0A0D2EUM0"/>
<proteinExistence type="inferred from homology"/>
<protein>
    <submittedName>
        <fullName evidence="4">Unplaced genomic scaffold supercont1.5, whole genome shotgun sequence</fullName>
    </submittedName>
</protein>
<dbReference type="Proteomes" id="UP000053029">
    <property type="component" value="Unassembled WGS sequence"/>
</dbReference>
<dbReference type="SUPFAM" id="SSF47616">
    <property type="entry name" value="GST C-terminal domain-like"/>
    <property type="match status" value="1"/>
</dbReference>
<dbReference type="InterPro" id="IPR036282">
    <property type="entry name" value="Glutathione-S-Trfase_C_sf"/>
</dbReference>
<dbReference type="PROSITE" id="PS50404">
    <property type="entry name" value="GST_NTER"/>
    <property type="match status" value="1"/>
</dbReference>
<organism evidence="4 5">
    <name type="scientific">Fonsecaea pedrosoi CBS 271.37</name>
    <dbReference type="NCBI Taxonomy" id="1442368"/>
    <lineage>
        <taxon>Eukaryota</taxon>
        <taxon>Fungi</taxon>
        <taxon>Dikarya</taxon>
        <taxon>Ascomycota</taxon>
        <taxon>Pezizomycotina</taxon>
        <taxon>Eurotiomycetes</taxon>
        <taxon>Chaetothyriomycetidae</taxon>
        <taxon>Chaetothyriales</taxon>
        <taxon>Herpotrichiellaceae</taxon>
        <taxon>Fonsecaea</taxon>
    </lineage>
</organism>
<dbReference type="SUPFAM" id="SSF52833">
    <property type="entry name" value="Thioredoxin-like"/>
    <property type="match status" value="1"/>
</dbReference>
<reference evidence="4 5" key="1">
    <citation type="submission" date="2015-01" db="EMBL/GenBank/DDBJ databases">
        <title>The Genome Sequence of Fonsecaea pedrosoi CBS 271.37.</title>
        <authorList>
            <consortium name="The Broad Institute Genomics Platform"/>
            <person name="Cuomo C."/>
            <person name="de Hoog S."/>
            <person name="Gorbushina A."/>
            <person name="Stielow B."/>
            <person name="Teixiera M."/>
            <person name="Abouelleil A."/>
            <person name="Chapman S.B."/>
            <person name="Priest M."/>
            <person name="Young S.K."/>
            <person name="Wortman J."/>
            <person name="Nusbaum C."/>
            <person name="Birren B."/>
        </authorList>
    </citation>
    <scope>NUCLEOTIDE SEQUENCE [LARGE SCALE GENOMIC DNA]</scope>
    <source>
        <strain evidence="4 5">CBS 271.37</strain>
    </source>
</reference>
<dbReference type="Gene3D" id="1.20.1050.10">
    <property type="match status" value="1"/>
</dbReference>
<dbReference type="InterPro" id="IPR004045">
    <property type="entry name" value="Glutathione_S-Trfase_N"/>
</dbReference>
<feature type="domain" description="GST C-terminal" evidence="3">
    <location>
        <begin position="160"/>
        <end position="302"/>
    </location>
</feature>
<dbReference type="PROSITE" id="PS50405">
    <property type="entry name" value="GST_CTER"/>
    <property type="match status" value="1"/>
</dbReference>
<feature type="domain" description="GST N-terminal" evidence="2">
    <location>
        <begin position="8"/>
        <end position="103"/>
    </location>
</feature>
<dbReference type="InterPro" id="IPR036249">
    <property type="entry name" value="Thioredoxin-like_sf"/>
</dbReference>
<dbReference type="PANTHER" id="PTHR44051:SF8">
    <property type="entry name" value="GLUTATHIONE S-TRANSFERASE GSTA"/>
    <property type="match status" value="1"/>
</dbReference>
<dbReference type="Pfam" id="PF13409">
    <property type="entry name" value="GST_N_2"/>
    <property type="match status" value="1"/>
</dbReference>
<dbReference type="HOGENOM" id="CLU_063115_0_0_1"/>
<dbReference type="STRING" id="1442368.A0A0D2EUM0"/>
<keyword evidence="5" id="KW-1185">Reference proteome</keyword>
<evidence type="ECO:0000259" key="2">
    <source>
        <dbReference type="PROSITE" id="PS50404"/>
    </source>
</evidence>
<dbReference type="RefSeq" id="XP_013281755.1">
    <property type="nucleotide sequence ID" value="XM_013426301.1"/>
</dbReference>
<dbReference type="InterPro" id="IPR010987">
    <property type="entry name" value="Glutathione-S-Trfase_C-like"/>
</dbReference>
<gene>
    <name evidence="4" type="ORF">Z517_07780</name>
</gene>
<dbReference type="Gene3D" id="3.40.30.10">
    <property type="entry name" value="Glutaredoxin"/>
    <property type="match status" value="1"/>
</dbReference>
<comment type="similarity">
    <text evidence="1">Belongs to the GST superfamily.</text>
</comment>
<dbReference type="VEuPathDB" id="FungiDB:Z517_07780"/>
<sequence length="302" mass="33480">MQDQKPTPLFKIYSSTASQWAGVPLLGLVEKGYPEGSYEVENIDLMADDDVGKPVNGGNFHPDYVAINPNGTIPSLTCPALPAPLVESADILVYLDEGRPEGITLSPGKKGGAVDVVDKVKEVIDLVHSPQLSTNIILLDARDRDELKAKQASPFRDFLAARQAALDGYAAQFPDSDFYRSRRDMNHAIYRHYYLDGDDHQDFFDQSRADYRGFAAGVAQLDATLVLPYAAGPDLTLADLHVVPWLAHAMWGAGSERIDDFAPLEALVRKTVPEFCVGEKVRAWWANMLQRESVRRVYPRPH</sequence>
<dbReference type="EMBL" id="KN846973">
    <property type="protein sequence ID" value="KIW77947.1"/>
    <property type="molecule type" value="Genomic_DNA"/>
</dbReference>
<dbReference type="PANTHER" id="PTHR44051">
    <property type="entry name" value="GLUTATHIONE S-TRANSFERASE-RELATED"/>
    <property type="match status" value="1"/>
</dbReference>
<evidence type="ECO:0000313" key="5">
    <source>
        <dbReference type="Proteomes" id="UP000053029"/>
    </source>
</evidence>
<dbReference type="OrthoDB" id="412788at2759"/>
<accession>A0A0D2EUM0</accession>